<dbReference type="Proteomes" id="UP001501444">
    <property type="component" value="Unassembled WGS sequence"/>
</dbReference>
<feature type="domain" description="GH16" evidence="3">
    <location>
        <begin position="18"/>
        <end position="84"/>
    </location>
</feature>
<evidence type="ECO:0000256" key="2">
    <source>
        <dbReference type="SAM" id="MobiDB-lite"/>
    </source>
</evidence>
<organism evidence="4 5">
    <name type="scientific">Dactylosporangium salmoneum</name>
    <dbReference type="NCBI Taxonomy" id="53361"/>
    <lineage>
        <taxon>Bacteria</taxon>
        <taxon>Bacillati</taxon>
        <taxon>Actinomycetota</taxon>
        <taxon>Actinomycetes</taxon>
        <taxon>Micromonosporales</taxon>
        <taxon>Micromonosporaceae</taxon>
        <taxon>Dactylosporangium</taxon>
    </lineage>
</organism>
<dbReference type="PANTHER" id="PTHR10963:SF55">
    <property type="entry name" value="GLYCOSIDE HYDROLASE FAMILY 16 PROTEIN"/>
    <property type="match status" value="1"/>
</dbReference>
<dbReference type="Gene3D" id="2.60.120.200">
    <property type="match status" value="1"/>
</dbReference>
<evidence type="ECO:0000313" key="5">
    <source>
        <dbReference type="Proteomes" id="UP001501444"/>
    </source>
</evidence>
<proteinExistence type="inferred from homology"/>
<comment type="caution">
    <text evidence="4">The sequence shown here is derived from an EMBL/GenBank/DDBJ whole genome shotgun (WGS) entry which is preliminary data.</text>
</comment>
<name>A0ABN3HGN2_9ACTN</name>
<dbReference type="RefSeq" id="WP_344618354.1">
    <property type="nucleotide sequence ID" value="NZ_BAAARV010000085.1"/>
</dbReference>
<accession>A0ABN3HGN2</accession>
<dbReference type="InterPro" id="IPR000757">
    <property type="entry name" value="Beta-glucanase-like"/>
</dbReference>
<dbReference type="Pfam" id="PF00722">
    <property type="entry name" value="Glyco_hydro_16"/>
    <property type="match status" value="1"/>
</dbReference>
<evidence type="ECO:0000256" key="1">
    <source>
        <dbReference type="ARBA" id="ARBA00006865"/>
    </source>
</evidence>
<dbReference type="InterPro" id="IPR013320">
    <property type="entry name" value="ConA-like_dom_sf"/>
</dbReference>
<dbReference type="PANTHER" id="PTHR10963">
    <property type="entry name" value="GLYCOSYL HYDROLASE-RELATED"/>
    <property type="match status" value="1"/>
</dbReference>
<dbReference type="EMBL" id="BAAARV010000085">
    <property type="protein sequence ID" value="GAA2378922.1"/>
    <property type="molecule type" value="Genomic_DNA"/>
</dbReference>
<sequence>MHGPDGSARGWERAFTARPAGGPDTGIHRYGLEWWPGVLQWTVDGVVRATLRREDLWARQEWVFEHPAYLLLDVAAGGRWPGTPPPSTTFPQTMYVESVHWWR</sequence>
<protein>
    <recommendedName>
        <fullName evidence="3">GH16 domain-containing protein</fullName>
    </recommendedName>
</protein>
<feature type="region of interest" description="Disordered" evidence="2">
    <location>
        <begin position="1"/>
        <end position="21"/>
    </location>
</feature>
<evidence type="ECO:0000313" key="4">
    <source>
        <dbReference type="EMBL" id="GAA2378922.1"/>
    </source>
</evidence>
<evidence type="ECO:0000259" key="3">
    <source>
        <dbReference type="Pfam" id="PF00722"/>
    </source>
</evidence>
<reference evidence="4 5" key="1">
    <citation type="journal article" date="2019" name="Int. J. Syst. Evol. Microbiol.">
        <title>The Global Catalogue of Microorganisms (GCM) 10K type strain sequencing project: providing services to taxonomists for standard genome sequencing and annotation.</title>
        <authorList>
            <consortium name="The Broad Institute Genomics Platform"/>
            <consortium name="The Broad Institute Genome Sequencing Center for Infectious Disease"/>
            <person name="Wu L."/>
            <person name="Ma J."/>
        </authorList>
    </citation>
    <scope>NUCLEOTIDE SEQUENCE [LARGE SCALE GENOMIC DNA]</scope>
    <source>
        <strain evidence="4 5">JCM 3272</strain>
    </source>
</reference>
<gene>
    <name evidence="4" type="ORF">GCM10010170_085180</name>
</gene>
<keyword evidence="5" id="KW-1185">Reference proteome</keyword>
<comment type="similarity">
    <text evidence="1">Belongs to the glycosyl hydrolase 16 family.</text>
</comment>
<dbReference type="SUPFAM" id="SSF49899">
    <property type="entry name" value="Concanavalin A-like lectins/glucanases"/>
    <property type="match status" value="1"/>
</dbReference>
<dbReference type="InterPro" id="IPR050546">
    <property type="entry name" value="Glycosyl_Hydrlase_16"/>
</dbReference>